<dbReference type="KEGG" id="mjl:Mjls_2220"/>
<protein>
    <submittedName>
        <fullName evidence="1">Uncharacterized protein</fullName>
    </submittedName>
</protein>
<organism evidence="1">
    <name type="scientific">Mycobacterium sp. (strain JLS)</name>
    <dbReference type="NCBI Taxonomy" id="164757"/>
    <lineage>
        <taxon>Bacteria</taxon>
        <taxon>Bacillati</taxon>
        <taxon>Actinomycetota</taxon>
        <taxon>Actinomycetes</taxon>
        <taxon>Mycobacteriales</taxon>
        <taxon>Mycobacteriaceae</taxon>
        <taxon>Mycobacterium</taxon>
    </lineage>
</organism>
<proteinExistence type="predicted"/>
<gene>
    <name evidence="1" type="ordered locus">Mjls_2220</name>
</gene>
<dbReference type="AlphaFoldDB" id="A0A5Q5CFC7"/>
<name>A0A5Q5CFC7_MYCSJ</name>
<sequence>MSDEVPYPGWDGYPGMDQHPCIEWFMATNDGTAIDGWHWLIEWTTTSFYIKSMNPAVQLMKVSMHGPDPRPQHVGKEHFRFDRERTNQDRADRAADAGGRWLTDDSTLPLHFEGHQINDHTKLIVRFCAEPEVFVPGAPPAGGSDWPIKKAMKGIVPLPAQSRVRHIDIFLSDDGAPFWPDADKVRATQSGLGYIRNSLDWCLSAVIFDRPAEYLPDPCGDLRGEVPVDQCLRGVAATVDETSVLWLCEKLIPAD</sequence>
<accession>A0A5Q5CFC7</accession>
<dbReference type="EMBL" id="CP000580">
    <property type="protein sequence ID" value="ABN98006.1"/>
    <property type="molecule type" value="Genomic_DNA"/>
</dbReference>
<evidence type="ECO:0000313" key="1">
    <source>
        <dbReference type="EMBL" id="ABN98006.1"/>
    </source>
</evidence>
<reference evidence="1" key="1">
    <citation type="submission" date="2007-02" db="EMBL/GenBank/DDBJ databases">
        <title>Complete sequence of Mycobacterium sp. JLS.</title>
        <authorList>
            <consortium name="US DOE Joint Genome Institute"/>
            <person name="Copeland A."/>
            <person name="Lucas S."/>
            <person name="Lapidus A."/>
            <person name="Barry K."/>
            <person name="Detter J.C."/>
            <person name="Glavina del Rio T."/>
            <person name="Hammon N."/>
            <person name="Israni S."/>
            <person name="Dalin E."/>
            <person name="Tice H."/>
            <person name="Pitluck S."/>
            <person name="Chain P."/>
            <person name="Malfatti S."/>
            <person name="Shin M."/>
            <person name="Vergez L."/>
            <person name="Schmutz J."/>
            <person name="Larimer F."/>
            <person name="Land M."/>
            <person name="Hauser L."/>
            <person name="Kyrpides N."/>
            <person name="Mikhailova N."/>
            <person name="Miller C.D."/>
            <person name="Anderson A.J."/>
            <person name="Sims R.C."/>
            <person name="Richardson P."/>
        </authorList>
    </citation>
    <scope>NUCLEOTIDE SEQUENCE [LARGE SCALE GENOMIC DNA]</scope>
    <source>
        <strain evidence="1">JLS</strain>
    </source>
</reference>